<feature type="transmembrane region" description="Helical" evidence="1">
    <location>
        <begin position="6"/>
        <end position="27"/>
    </location>
</feature>
<evidence type="ECO:0000256" key="1">
    <source>
        <dbReference type="SAM" id="Phobius"/>
    </source>
</evidence>
<protein>
    <submittedName>
        <fullName evidence="2">TIGR04222 domain-containing membrane protein</fullName>
    </submittedName>
</protein>
<dbReference type="NCBIfam" id="TIGR04222">
    <property type="entry name" value="near_uncomplex"/>
    <property type="match status" value="1"/>
</dbReference>
<keyword evidence="1" id="KW-1133">Transmembrane helix</keyword>
<reference evidence="3" key="1">
    <citation type="journal article" date="2019" name="Int. J. Syst. Evol. Microbiol.">
        <title>The Global Catalogue of Microorganisms (GCM) 10K type strain sequencing project: providing services to taxonomists for standard genome sequencing and annotation.</title>
        <authorList>
            <consortium name="The Broad Institute Genomics Platform"/>
            <consortium name="The Broad Institute Genome Sequencing Center for Infectious Disease"/>
            <person name="Wu L."/>
            <person name="Ma J."/>
        </authorList>
    </citation>
    <scope>NUCLEOTIDE SEQUENCE [LARGE SCALE GENOMIC DNA]</scope>
    <source>
        <strain evidence="3">CGMCC 4.7248</strain>
    </source>
</reference>
<organism evidence="2 3">
    <name type="scientific">Streptomyces bullii</name>
    <dbReference type="NCBI Taxonomy" id="349910"/>
    <lineage>
        <taxon>Bacteria</taxon>
        <taxon>Bacillati</taxon>
        <taxon>Actinomycetota</taxon>
        <taxon>Actinomycetes</taxon>
        <taxon>Kitasatosporales</taxon>
        <taxon>Streptomycetaceae</taxon>
        <taxon>Streptomyces</taxon>
    </lineage>
</organism>
<keyword evidence="3" id="KW-1185">Reference proteome</keyword>
<evidence type="ECO:0000313" key="2">
    <source>
        <dbReference type="EMBL" id="MFC5632379.1"/>
    </source>
</evidence>
<keyword evidence="1" id="KW-0812">Transmembrane</keyword>
<dbReference type="RefSeq" id="WP_381015833.1">
    <property type="nucleotide sequence ID" value="NZ_JBHSNY010000001.1"/>
</dbReference>
<evidence type="ECO:0000313" key="3">
    <source>
        <dbReference type="Proteomes" id="UP001596154"/>
    </source>
</evidence>
<keyword evidence="1" id="KW-0472">Membrane</keyword>
<dbReference type="EMBL" id="JBHSNY010000001">
    <property type="protein sequence ID" value="MFC5632379.1"/>
    <property type="molecule type" value="Genomic_DNA"/>
</dbReference>
<sequence length="277" mass="30012">MPRGKTVVWFGVLAVLCLLVSAAAVRFRRAHRRVIRAPVTPRPQHEELSLYELAFLHGQGWRVALTALSAMMLGGRLTAYGKEVTITDPVPRDEVEADVIKVIGLGPRWGVWDRMRRLSESESVDAIGDRMAGQGLVGSPSRCRAADEAFVHLNVWLWCTVAFALVAAVFAASGDRAALIALAAAVPVLAGGFLLQRHSEKWDPGVTEAGRRVMAPGRNGDGDRLVPRTNDELSLYDVRCLQRVVYEGVLTGSLSKLHHALIAPSATWDDPPGLGGL</sequence>
<name>A0ABW0UJ62_9ACTN</name>
<gene>
    <name evidence="2" type="ORF">ACFPZJ_00925</name>
</gene>
<accession>A0ABW0UJ62</accession>
<proteinExistence type="predicted"/>
<feature type="transmembrane region" description="Helical" evidence="1">
    <location>
        <begin position="177"/>
        <end position="195"/>
    </location>
</feature>
<dbReference type="InterPro" id="IPR026467">
    <property type="entry name" value="Ser/Gly_Cys_C_dom"/>
</dbReference>
<dbReference type="Proteomes" id="UP001596154">
    <property type="component" value="Unassembled WGS sequence"/>
</dbReference>
<feature type="transmembrane region" description="Helical" evidence="1">
    <location>
        <begin position="149"/>
        <end position="171"/>
    </location>
</feature>
<comment type="caution">
    <text evidence="2">The sequence shown here is derived from an EMBL/GenBank/DDBJ whole genome shotgun (WGS) entry which is preliminary data.</text>
</comment>